<dbReference type="Proteomes" id="UP000466607">
    <property type="component" value="Chromosome"/>
</dbReference>
<organism evidence="1 2">
    <name type="scientific">Mycolicibacterium litorale</name>
    <dbReference type="NCBI Taxonomy" id="758802"/>
    <lineage>
        <taxon>Bacteria</taxon>
        <taxon>Bacillati</taxon>
        <taxon>Actinomycetota</taxon>
        <taxon>Actinomycetes</taxon>
        <taxon>Mycobacteriales</taxon>
        <taxon>Mycobacteriaceae</taxon>
        <taxon>Mycolicibacterium</taxon>
    </lineage>
</organism>
<name>A0AAD1IPC2_9MYCO</name>
<evidence type="ECO:0000313" key="2">
    <source>
        <dbReference type="Proteomes" id="UP000466607"/>
    </source>
</evidence>
<dbReference type="AlphaFoldDB" id="A0AAD1IPC2"/>
<evidence type="ECO:0000313" key="1">
    <source>
        <dbReference type="EMBL" id="BBY19025.1"/>
    </source>
</evidence>
<dbReference type="EMBL" id="AP022586">
    <property type="protein sequence ID" value="BBY19025.1"/>
    <property type="molecule type" value="Genomic_DNA"/>
</dbReference>
<dbReference type="RefSeq" id="WP_134057142.1">
    <property type="nucleotide sequence ID" value="NZ_AP022586.1"/>
</dbReference>
<gene>
    <name evidence="1" type="ORF">MLIT_46170</name>
</gene>
<proteinExistence type="predicted"/>
<sequence length="282" mass="29929">MRINPMLTDITHVRRLMDAVTECGVTPPESLSSVLDGLDTLTGATAISDPTQALIRAAFDGGAPAAEKSLAEFAVAELVAEKRKGLRGVIDPAFTQEFCDRLEAGGADEILDILRPAFDDAVAVIADAQRMVDVTADAQTVMDEASAEQLAAWQSIPGAVAKLDQIASVAGSFGPKAQSFSLVAPPHGLEFGWAQNNAVMCSAGDLINDSRAFAMAGNQPRQSAWLRVAPRLNTIAEARERVRAYAESAWASMNGHAKRGRLTDTGDVAWDPVRNPFALANK</sequence>
<accession>A0AAD1IPC2</accession>
<protein>
    <submittedName>
        <fullName evidence="1">Uncharacterized protein</fullName>
    </submittedName>
</protein>
<keyword evidence="2" id="KW-1185">Reference proteome</keyword>
<reference evidence="1 2" key="1">
    <citation type="journal article" date="2019" name="Emerg. Microbes Infect.">
        <title>Comprehensive subspecies identification of 175 nontuberculous mycobacteria species based on 7547 genomic profiles.</title>
        <authorList>
            <person name="Matsumoto Y."/>
            <person name="Kinjo T."/>
            <person name="Motooka D."/>
            <person name="Nabeya D."/>
            <person name="Jung N."/>
            <person name="Uechi K."/>
            <person name="Horii T."/>
            <person name="Iida T."/>
            <person name="Fujita J."/>
            <person name="Nakamura S."/>
        </authorList>
    </citation>
    <scope>NUCLEOTIDE SEQUENCE [LARGE SCALE GENOMIC DNA]</scope>
    <source>
        <strain evidence="1 2">JCM 17423</strain>
    </source>
</reference>